<dbReference type="PANTHER" id="PTHR30135">
    <property type="entry name" value="UNCHARACTERIZED PROTEIN YVCK-RELATED"/>
    <property type="match status" value="1"/>
</dbReference>
<dbReference type="GO" id="GO:0043743">
    <property type="term" value="F:LPPG:FO 2-phospho-L-lactate transferase activity"/>
    <property type="evidence" value="ECO:0007669"/>
    <property type="project" value="InterPro"/>
</dbReference>
<dbReference type="NCBIfam" id="TIGR01826">
    <property type="entry name" value="CofD_related"/>
    <property type="match status" value="1"/>
</dbReference>
<gene>
    <name evidence="2" type="primary">yvcK</name>
    <name evidence="2" type="ORF">HKD39_01355</name>
</gene>
<dbReference type="SUPFAM" id="SSF142338">
    <property type="entry name" value="CofD-like"/>
    <property type="match status" value="1"/>
</dbReference>
<organism evidence="2 3">
    <name type="scientific">Nakamurella aerolata</name>
    <dbReference type="NCBI Taxonomy" id="1656892"/>
    <lineage>
        <taxon>Bacteria</taxon>
        <taxon>Bacillati</taxon>
        <taxon>Actinomycetota</taxon>
        <taxon>Actinomycetes</taxon>
        <taxon>Nakamurellales</taxon>
        <taxon>Nakamurellaceae</taxon>
        <taxon>Nakamurella</taxon>
    </lineage>
</organism>
<comment type="caution">
    <text evidence="2">The sequence shown here is derived from an EMBL/GenBank/DDBJ whole genome shotgun (WGS) entry which is preliminary data.</text>
</comment>
<accession>A0A849A2T4</accession>
<dbReference type="InterPro" id="IPR038136">
    <property type="entry name" value="CofD-like_dom_sf"/>
</dbReference>
<dbReference type="EMBL" id="JABEND010000001">
    <property type="protein sequence ID" value="NNG34387.1"/>
    <property type="molecule type" value="Genomic_DNA"/>
</dbReference>
<name>A0A849A2T4_9ACTN</name>
<sequence>MLRALRTLARRAEVDVTAVVTVADDGGSSGRLRRDNPGILPPGDLRMALAALADDGPDGTLWANTFQHRFSGEGALAGHPVGNLVLAGLGEVLGDPIATLDAAGRMLGCRGRVLPMSCQPLTIVGEVAGLDDQPDTVRRIRGQVAVAATPGQVRSVSLEPADAVGCDEAVQAISTADLVILGPGSWFTSVLPHLLVPGLREALIGTAAHRLLVLNLVPQPGETEGFSPEQHLDVISEHAPDFRADTVLADPAAVPNRSRLTSAVRHWNGELWTRTVAAEGKPEQHDPDALANVLDELLTALPPGGRTRSGNPTSATTG</sequence>
<dbReference type="Proteomes" id="UP000562984">
    <property type="component" value="Unassembled WGS sequence"/>
</dbReference>
<protein>
    <submittedName>
        <fullName evidence="2">Uridine diphosphate-N-acetylglucosamine-binding protein YvcK</fullName>
    </submittedName>
</protein>
<dbReference type="Gene3D" id="3.40.50.10680">
    <property type="entry name" value="CofD-like domains"/>
    <property type="match status" value="1"/>
</dbReference>
<dbReference type="PANTHER" id="PTHR30135:SF3">
    <property type="entry name" value="GLUCONEOGENESIS FACTOR-RELATED"/>
    <property type="match status" value="1"/>
</dbReference>
<proteinExistence type="predicted"/>
<dbReference type="InterPro" id="IPR010119">
    <property type="entry name" value="Gluconeogen_factor"/>
</dbReference>
<dbReference type="InterPro" id="IPR002882">
    <property type="entry name" value="CofD"/>
</dbReference>
<keyword evidence="3" id="KW-1185">Reference proteome</keyword>
<evidence type="ECO:0000256" key="1">
    <source>
        <dbReference type="ARBA" id="ARBA00022490"/>
    </source>
</evidence>
<evidence type="ECO:0000313" key="3">
    <source>
        <dbReference type="Proteomes" id="UP000562984"/>
    </source>
</evidence>
<evidence type="ECO:0000313" key="2">
    <source>
        <dbReference type="EMBL" id="NNG34387.1"/>
    </source>
</evidence>
<keyword evidence="1" id="KW-0963">Cytoplasm</keyword>
<reference evidence="2 3" key="1">
    <citation type="submission" date="2020-05" db="EMBL/GenBank/DDBJ databases">
        <title>Nakamurella sp. DB0629 isolated from air conditioner.</title>
        <authorList>
            <person name="Kim D.H."/>
            <person name="Kim D.-U."/>
        </authorList>
    </citation>
    <scope>NUCLEOTIDE SEQUENCE [LARGE SCALE GENOMIC DNA]</scope>
    <source>
        <strain evidence="2 3">DB0629</strain>
    </source>
</reference>
<dbReference type="Pfam" id="PF01933">
    <property type="entry name" value="CofD"/>
    <property type="match status" value="1"/>
</dbReference>
<dbReference type="CDD" id="cd07187">
    <property type="entry name" value="YvcK_like"/>
    <property type="match status" value="1"/>
</dbReference>
<dbReference type="AlphaFoldDB" id="A0A849A2T4"/>